<proteinExistence type="inferred from homology"/>
<dbReference type="SUPFAM" id="SSF52402">
    <property type="entry name" value="Adenine nucleotide alpha hydrolases-like"/>
    <property type="match status" value="1"/>
</dbReference>
<dbReference type="InterPro" id="IPR011063">
    <property type="entry name" value="TilS/TtcA_N"/>
</dbReference>
<sequence length="480" mass="52252">MHKLERAAAEFMAEYKLDAGESRLLVACSGGPDSIALLHVLVDAAPALGLQIGCAHVDHMLRGEESAEDARFVRAACARLGVPFHGAAIPVGELVKERGGNVQDVCRTERYRFFEEVLESGGYGLLATAHHADDVLETVLMRLVRGTSESAPGIPPVRPFGPGLVIRPFIGAAREDVMDYLSANKIQFRTDPSNAKPDYTRNRFRHRIVPLLLEESPDAARRVAAWDMERREDEAFLGELAGARFGEAVRLLDGSGAVVDTARFSGMPSALQRRLIPILLDYLYRPGPAPSGMRLAGLIRSELLKADGSGTVDLPGGWRLDRTYSRAEFRKQDEGRSGNRTAPVPFPEGSWINAGNGLQLFWSECGAAPGILPGSGTDVLYFDEGPSFPPSAVRPPAEGDRLLLPNMEKPKRVSRIFIDEKIPRDRRAGWPLVTGRDGRVIAVPGIRYGAGFTRDAAAGRRYIFIVKDADGAAHAQEDAK</sequence>
<dbReference type="NCBIfam" id="TIGR02432">
    <property type="entry name" value="lysidine_TilS_N"/>
    <property type="match status" value="1"/>
</dbReference>
<evidence type="ECO:0000256" key="5">
    <source>
        <dbReference type="ARBA" id="ARBA00022741"/>
    </source>
</evidence>
<keyword evidence="6 8" id="KW-0067">ATP-binding</keyword>
<dbReference type="GO" id="GO:0032267">
    <property type="term" value="F:tRNA(Ile)-lysidine synthase activity"/>
    <property type="evidence" value="ECO:0007669"/>
    <property type="project" value="UniProtKB-EC"/>
</dbReference>
<comment type="subcellular location">
    <subcellularLocation>
        <location evidence="1 8">Cytoplasm</location>
    </subcellularLocation>
</comment>
<dbReference type="RefSeq" id="WP_354198116.1">
    <property type="nucleotide sequence ID" value="NZ_JBEPLW010000018.1"/>
</dbReference>
<comment type="catalytic activity">
    <reaction evidence="7 8">
        <text>cytidine(34) in tRNA(Ile2) + L-lysine + ATP = lysidine(34) in tRNA(Ile2) + AMP + diphosphate + H(+)</text>
        <dbReference type="Rhea" id="RHEA:43744"/>
        <dbReference type="Rhea" id="RHEA-COMP:10625"/>
        <dbReference type="Rhea" id="RHEA-COMP:10670"/>
        <dbReference type="ChEBI" id="CHEBI:15378"/>
        <dbReference type="ChEBI" id="CHEBI:30616"/>
        <dbReference type="ChEBI" id="CHEBI:32551"/>
        <dbReference type="ChEBI" id="CHEBI:33019"/>
        <dbReference type="ChEBI" id="CHEBI:82748"/>
        <dbReference type="ChEBI" id="CHEBI:83665"/>
        <dbReference type="ChEBI" id="CHEBI:456215"/>
        <dbReference type="EC" id="6.3.4.19"/>
    </reaction>
</comment>
<evidence type="ECO:0000256" key="7">
    <source>
        <dbReference type="ARBA" id="ARBA00048539"/>
    </source>
</evidence>
<evidence type="ECO:0000313" key="10">
    <source>
        <dbReference type="EMBL" id="MET3576245.1"/>
    </source>
</evidence>
<evidence type="ECO:0000256" key="6">
    <source>
        <dbReference type="ARBA" id="ARBA00022840"/>
    </source>
</evidence>
<dbReference type="Pfam" id="PF01171">
    <property type="entry name" value="ATP_bind_3"/>
    <property type="match status" value="1"/>
</dbReference>
<evidence type="ECO:0000256" key="3">
    <source>
        <dbReference type="ARBA" id="ARBA00022598"/>
    </source>
</evidence>
<comment type="function">
    <text evidence="8">Ligates lysine onto the cytidine present at position 34 of the AUA codon-specific tRNA(Ile) that contains the anticodon CAU, in an ATP-dependent manner. Cytidine is converted to lysidine, thus changing the amino acid specificity of the tRNA from methionine to isoleucine.</text>
</comment>
<dbReference type="Pfam" id="PF09179">
    <property type="entry name" value="TilS"/>
    <property type="match status" value="1"/>
</dbReference>
<evidence type="ECO:0000256" key="4">
    <source>
        <dbReference type="ARBA" id="ARBA00022694"/>
    </source>
</evidence>
<dbReference type="EC" id="6.3.4.19" evidence="8"/>
<keyword evidence="3 8" id="KW-0436">Ligase</keyword>
<organism evidence="10 11">
    <name type="scientific">Bhargavaea ullalensis</name>
    <dbReference type="NCBI Taxonomy" id="1265685"/>
    <lineage>
        <taxon>Bacteria</taxon>
        <taxon>Bacillati</taxon>
        <taxon>Bacillota</taxon>
        <taxon>Bacilli</taxon>
        <taxon>Bacillales</taxon>
        <taxon>Caryophanaceae</taxon>
        <taxon>Bhargavaea</taxon>
    </lineage>
</organism>
<dbReference type="InterPro" id="IPR012094">
    <property type="entry name" value="tRNA_Ile_lys_synt"/>
</dbReference>
<dbReference type="InterPro" id="IPR014729">
    <property type="entry name" value="Rossmann-like_a/b/a_fold"/>
</dbReference>
<dbReference type="InterPro" id="IPR015262">
    <property type="entry name" value="tRNA_Ile_lys_synt_subst-bd"/>
</dbReference>
<dbReference type="GO" id="GO:0016757">
    <property type="term" value="F:glycosyltransferase activity"/>
    <property type="evidence" value="ECO:0007669"/>
    <property type="project" value="UniProtKB-KW"/>
</dbReference>
<keyword evidence="5 8" id="KW-0547">Nucleotide-binding</keyword>
<dbReference type="Proteomes" id="UP001549099">
    <property type="component" value="Unassembled WGS sequence"/>
</dbReference>
<keyword evidence="2 8" id="KW-0963">Cytoplasm</keyword>
<evidence type="ECO:0000313" key="11">
    <source>
        <dbReference type="Proteomes" id="UP001549099"/>
    </source>
</evidence>
<keyword evidence="10" id="KW-0808">Transferase</keyword>
<keyword evidence="10" id="KW-0328">Glycosyltransferase</keyword>
<dbReference type="InterPro" id="IPR012795">
    <property type="entry name" value="tRNA_Ile_lys_synt_N"/>
</dbReference>
<keyword evidence="11" id="KW-1185">Reference proteome</keyword>
<dbReference type="NCBIfam" id="TIGR02433">
    <property type="entry name" value="lysidine_TilS_C"/>
    <property type="match status" value="1"/>
</dbReference>
<dbReference type="SUPFAM" id="SSF56037">
    <property type="entry name" value="PheT/TilS domain"/>
    <property type="match status" value="1"/>
</dbReference>
<dbReference type="Gene3D" id="3.30.465.60">
    <property type="match status" value="1"/>
</dbReference>
<comment type="domain">
    <text evidence="8">The N-terminal region contains the highly conserved SGGXDS motif, predicted to be a P-loop motif involved in ATP binding.</text>
</comment>
<feature type="domain" description="Lysidine-tRNA(Ile) synthetase C-terminal" evidence="9">
    <location>
        <begin position="391"/>
        <end position="465"/>
    </location>
</feature>
<evidence type="ECO:0000256" key="8">
    <source>
        <dbReference type="HAMAP-Rule" id="MF_01161"/>
    </source>
</evidence>
<dbReference type="EMBL" id="JBEPLW010000018">
    <property type="protein sequence ID" value="MET3576245.1"/>
    <property type="molecule type" value="Genomic_DNA"/>
</dbReference>
<gene>
    <name evidence="8" type="primary">tilS</name>
    <name evidence="10" type="ORF">ABID49_002160</name>
</gene>
<dbReference type="Pfam" id="PF11734">
    <property type="entry name" value="TilS_C"/>
    <property type="match status" value="1"/>
</dbReference>
<dbReference type="SUPFAM" id="SSF82829">
    <property type="entry name" value="MesJ substrate recognition domain-like"/>
    <property type="match status" value="1"/>
</dbReference>
<dbReference type="PANTHER" id="PTHR43033">
    <property type="entry name" value="TRNA(ILE)-LYSIDINE SYNTHASE-RELATED"/>
    <property type="match status" value="1"/>
</dbReference>
<dbReference type="Gene3D" id="3.40.50.620">
    <property type="entry name" value="HUPs"/>
    <property type="match status" value="1"/>
</dbReference>
<feature type="binding site" evidence="8">
    <location>
        <begin position="29"/>
        <end position="34"/>
    </location>
    <ligand>
        <name>ATP</name>
        <dbReference type="ChEBI" id="CHEBI:30616"/>
    </ligand>
</feature>
<reference evidence="10 11" key="1">
    <citation type="submission" date="2024-06" db="EMBL/GenBank/DDBJ databases">
        <title>Genomic Encyclopedia of Type Strains, Phase IV (KMG-IV): sequencing the most valuable type-strain genomes for metagenomic binning, comparative biology and taxonomic classification.</title>
        <authorList>
            <person name="Goeker M."/>
        </authorList>
    </citation>
    <scope>NUCLEOTIDE SEQUENCE [LARGE SCALE GENOMIC DNA]</scope>
    <source>
        <strain evidence="10 11">DSM 26128</strain>
    </source>
</reference>
<protein>
    <recommendedName>
        <fullName evidence="8">tRNA(Ile)-lysidine synthase</fullName>
        <ecNumber evidence="8">6.3.4.19</ecNumber>
    </recommendedName>
    <alternativeName>
        <fullName evidence="8">tRNA(Ile)-2-lysyl-cytidine synthase</fullName>
    </alternativeName>
    <alternativeName>
        <fullName evidence="8">tRNA(Ile)-lysidine synthetase</fullName>
    </alternativeName>
</protein>
<dbReference type="InterPro" id="IPR012796">
    <property type="entry name" value="Lysidine-tRNA-synth_C"/>
</dbReference>
<evidence type="ECO:0000259" key="9">
    <source>
        <dbReference type="SMART" id="SM00977"/>
    </source>
</evidence>
<evidence type="ECO:0000256" key="2">
    <source>
        <dbReference type="ARBA" id="ARBA00022490"/>
    </source>
</evidence>
<keyword evidence="4 8" id="KW-0819">tRNA processing</keyword>
<comment type="similarity">
    <text evidence="8">Belongs to the tRNA(Ile)-lysidine synthase family.</text>
</comment>
<dbReference type="CDD" id="cd01992">
    <property type="entry name" value="TilS_N"/>
    <property type="match status" value="1"/>
</dbReference>
<dbReference type="SMART" id="SM00977">
    <property type="entry name" value="TilS_C"/>
    <property type="match status" value="1"/>
</dbReference>
<evidence type="ECO:0000256" key="1">
    <source>
        <dbReference type="ARBA" id="ARBA00004496"/>
    </source>
</evidence>
<accession>A0ABV2GD85</accession>
<comment type="caution">
    <text evidence="10">The sequence shown here is derived from an EMBL/GenBank/DDBJ whole genome shotgun (WGS) entry which is preliminary data.</text>
</comment>
<dbReference type="HAMAP" id="MF_01161">
    <property type="entry name" value="tRNA_Ile_lys_synt"/>
    <property type="match status" value="1"/>
</dbReference>
<dbReference type="PANTHER" id="PTHR43033:SF1">
    <property type="entry name" value="TRNA(ILE)-LYSIDINE SYNTHASE-RELATED"/>
    <property type="match status" value="1"/>
</dbReference>
<name>A0ABV2GD85_9BACL</name>